<evidence type="ECO:0000256" key="8">
    <source>
        <dbReference type="ARBA" id="ARBA00022842"/>
    </source>
</evidence>
<evidence type="ECO:0000256" key="9">
    <source>
        <dbReference type="ARBA" id="ARBA00031306"/>
    </source>
</evidence>
<evidence type="ECO:0000256" key="6">
    <source>
        <dbReference type="ARBA" id="ARBA00022723"/>
    </source>
</evidence>
<dbReference type="InterPro" id="IPR024932">
    <property type="entry name" value="ApbE"/>
</dbReference>
<dbReference type="InterPro" id="IPR003374">
    <property type="entry name" value="ApbE-like_sf"/>
</dbReference>
<dbReference type="AlphaFoldDB" id="A0A9X0I0P4"/>
<dbReference type="SUPFAM" id="SSF143631">
    <property type="entry name" value="ApbE-like"/>
    <property type="match status" value="1"/>
</dbReference>
<dbReference type="Proteomes" id="UP000053246">
    <property type="component" value="Unassembled WGS sequence"/>
</dbReference>
<evidence type="ECO:0000313" key="12">
    <source>
        <dbReference type="Proteomes" id="UP000053246"/>
    </source>
</evidence>
<comment type="catalytic activity">
    <reaction evidence="10">
        <text>L-threonyl-[protein] + FAD = FMN-L-threonyl-[protein] + AMP + H(+)</text>
        <dbReference type="Rhea" id="RHEA:36847"/>
        <dbReference type="Rhea" id="RHEA-COMP:11060"/>
        <dbReference type="Rhea" id="RHEA-COMP:11061"/>
        <dbReference type="ChEBI" id="CHEBI:15378"/>
        <dbReference type="ChEBI" id="CHEBI:30013"/>
        <dbReference type="ChEBI" id="CHEBI:57692"/>
        <dbReference type="ChEBI" id="CHEBI:74257"/>
        <dbReference type="ChEBI" id="CHEBI:456215"/>
        <dbReference type="EC" id="2.7.1.180"/>
    </reaction>
</comment>
<name>A0A9X0I0P4_9ACTN</name>
<dbReference type="PANTHER" id="PTHR30040:SF2">
    <property type="entry name" value="FAD:PROTEIN FMN TRANSFERASE"/>
    <property type="match status" value="1"/>
</dbReference>
<protein>
    <recommendedName>
        <fullName evidence="3">FAD:protein FMN transferase</fullName>
        <ecNumber evidence="2">2.7.1.180</ecNumber>
    </recommendedName>
    <alternativeName>
        <fullName evidence="9">Flavin transferase</fullName>
    </alternativeName>
</protein>
<dbReference type="RefSeq" id="WP_013733890.1">
    <property type="nucleotide sequence ID" value="NZ_LMWI01000002.1"/>
</dbReference>
<comment type="cofactor">
    <cofactor evidence="1">
        <name>Mg(2+)</name>
        <dbReference type="ChEBI" id="CHEBI:18420"/>
    </cofactor>
</comment>
<evidence type="ECO:0000256" key="7">
    <source>
        <dbReference type="ARBA" id="ARBA00022827"/>
    </source>
</evidence>
<organism evidence="11 12">
    <name type="scientific">Micromonospora maris</name>
    <dbReference type="NCBI Taxonomy" id="1003110"/>
    <lineage>
        <taxon>Bacteria</taxon>
        <taxon>Bacillati</taxon>
        <taxon>Actinomycetota</taxon>
        <taxon>Actinomycetes</taxon>
        <taxon>Micromonosporales</taxon>
        <taxon>Micromonosporaceae</taxon>
        <taxon>Micromonospora</taxon>
    </lineage>
</organism>
<keyword evidence="8" id="KW-0460">Magnesium</keyword>
<accession>A0A9X0I0P4</accession>
<gene>
    <name evidence="11" type="ORF">ADL17_15880</name>
</gene>
<evidence type="ECO:0000256" key="10">
    <source>
        <dbReference type="ARBA" id="ARBA00048540"/>
    </source>
</evidence>
<keyword evidence="12" id="KW-1185">Reference proteome</keyword>
<evidence type="ECO:0000256" key="1">
    <source>
        <dbReference type="ARBA" id="ARBA00001946"/>
    </source>
</evidence>
<evidence type="ECO:0000256" key="5">
    <source>
        <dbReference type="ARBA" id="ARBA00022679"/>
    </source>
</evidence>
<dbReference type="PANTHER" id="PTHR30040">
    <property type="entry name" value="THIAMINE BIOSYNTHESIS LIPOPROTEIN APBE"/>
    <property type="match status" value="1"/>
</dbReference>
<proteinExistence type="predicted"/>
<evidence type="ECO:0000313" key="11">
    <source>
        <dbReference type="EMBL" id="KUJ44640.1"/>
    </source>
</evidence>
<dbReference type="Gene3D" id="3.10.520.10">
    <property type="entry name" value="ApbE-like domains"/>
    <property type="match status" value="1"/>
</dbReference>
<dbReference type="OMA" id="WYEDGTS"/>
<evidence type="ECO:0000256" key="3">
    <source>
        <dbReference type="ARBA" id="ARBA00016337"/>
    </source>
</evidence>
<keyword evidence="4" id="KW-0285">Flavoprotein</keyword>
<evidence type="ECO:0000256" key="4">
    <source>
        <dbReference type="ARBA" id="ARBA00022630"/>
    </source>
</evidence>
<dbReference type="EC" id="2.7.1.180" evidence="2"/>
<dbReference type="Pfam" id="PF02424">
    <property type="entry name" value="ApbE"/>
    <property type="match status" value="1"/>
</dbReference>
<evidence type="ECO:0000256" key="2">
    <source>
        <dbReference type="ARBA" id="ARBA00011955"/>
    </source>
</evidence>
<dbReference type="GO" id="GO:0046872">
    <property type="term" value="F:metal ion binding"/>
    <property type="evidence" value="ECO:0007669"/>
    <property type="project" value="UniProtKB-KW"/>
</dbReference>
<keyword evidence="7" id="KW-0274">FAD</keyword>
<reference evidence="11 12" key="1">
    <citation type="submission" date="2015-10" db="EMBL/GenBank/DDBJ databases">
        <authorList>
            <person name="Ju K.-S."/>
            <person name="Doroghazi J.R."/>
            <person name="Metcalf W.W."/>
        </authorList>
    </citation>
    <scope>NUCLEOTIDE SEQUENCE [LARGE SCALE GENOMIC DNA]</scope>
    <source>
        <strain evidence="11 12">NRRL B-24793</strain>
    </source>
</reference>
<comment type="caution">
    <text evidence="11">The sequence shown here is derived from an EMBL/GenBank/DDBJ whole genome shotgun (WGS) entry which is preliminary data.</text>
</comment>
<sequence length="288" mass="30455">MNLAPARQRPTVHQHTSQMFTCQVTLASYGPPVTPFTEVQRRLHALDRRFSRFRPDSELSTLNAAAGHWHPVSDPLHAMLRHALTVATASTGLVNIAVLPQLLAAGYRRSWATGTPRPTPTPVAPTPVAPLADILELRGHTARLAPGHSVDIGALAKGAWADDIVTWLGPNSAASIGGDVACRGPGPDGDGWPVELPHGETLHVRDGGVATSGTAKRRWGTDAHHLIDPRTGRPATSDITQATVHAATGATADWVASAAVIGGHAATDHLTHRADVHHLWLNQTGAPR</sequence>
<dbReference type="EMBL" id="LMWI01000002">
    <property type="protein sequence ID" value="KUJ44640.1"/>
    <property type="molecule type" value="Genomic_DNA"/>
</dbReference>
<keyword evidence="5" id="KW-0808">Transferase</keyword>
<keyword evidence="6" id="KW-0479">Metal-binding</keyword>
<dbReference type="GO" id="GO:0016740">
    <property type="term" value="F:transferase activity"/>
    <property type="evidence" value="ECO:0007669"/>
    <property type="project" value="UniProtKB-KW"/>
</dbReference>